<keyword evidence="3" id="KW-1185">Reference proteome</keyword>
<dbReference type="InterPro" id="IPR018379">
    <property type="entry name" value="BEN_domain"/>
</dbReference>
<protein>
    <submittedName>
        <fullName evidence="4 5">Uncharacterized protein LOC105229677 isoform X3</fullName>
    </submittedName>
</protein>
<evidence type="ECO:0000259" key="2">
    <source>
        <dbReference type="PROSITE" id="PS51457"/>
    </source>
</evidence>
<name>A0ABM3JKC0_BACDO</name>
<proteinExistence type="predicted"/>
<dbReference type="GeneID" id="105229677"/>
<dbReference type="RefSeq" id="XP_049309674.1">
    <property type="nucleotide sequence ID" value="XM_049453717.1"/>
</dbReference>
<dbReference type="RefSeq" id="XP_049309675.1">
    <property type="nucleotide sequence ID" value="XM_049453718.1"/>
</dbReference>
<evidence type="ECO:0000313" key="4">
    <source>
        <dbReference type="RefSeq" id="XP_049309671.1"/>
    </source>
</evidence>
<dbReference type="SMART" id="SM01025">
    <property type="entry name" value="BEN"/>
    <property type="match status" value="1"/>
</dbReference>
<dbReference type="Proteomes" id="UP001652620">
    <property type="component" value="Chromosome 3"/>
</dbReference>
<feature type="region of interest" description="Disordered" evidence="1">
    <location>
        <begin position="78"/>
        <end position="164"/>
    </location>
</feature>
<dbReference type="RefSeq" id="XP_049309671.1">
    <property type="nucleotide sequence ID" value="XM_049453714.1"/>
</dbReference>
<feature type="compositionally biased region" description="Low complexity" evidence="1">
    <location>
        <begin position="116"/>
        <end position="132"/>
    </location>
</feature>
<evidence type="ECO:0000313" key="3">
    <source>
        <dbReference type="Proteomes" id="UP001652620"/>
    </source>
</evidence>
<evidence type="ECO:0000313" key="5">
    <source>
        <dbReference type="RefSeq" id="XP_049309672.1"/>
    </source>
</evidence>
<evidence type="ECO:0000313" key="7">
    <source>
        <dbReference type="RefSeq" id="XP_049309674.1"/>
    </source>
</evidence>
<feature type="compositionally biased region" description="Polar residues" evidence="1">
    <location>
        <begin position="95"/>
        <end position="111"/>
    </location>
</feature>
<dbReference type="Pfam" id="PF10523">
    <property type="entry name" value="BEN"/>
    <property type="match status" value="1"/>
</dbReference>
<evidence type="ECO:0000256" key="1">
    <source>
        <dbReference type="SAM" id="MobiDB-lite"/>
    </source>
</evidence>
<dbReference type="RefSeq" id="XP_049309672.1">
    <property type="nucleotide sequence ID" value="XM_049453715.1"/>
</dbReference>
<reference evidence="4 5" key="1">
    <citation type="submission" date="2025-05" db="UniProtKB">
        <authorList>
            <consortium name="RefSeq"/>
        </authorList>
    </citation>
    <scope>IDENTIFICATION</scope>
    <source>
        <tissue evidence="4 5">Adult</tissue>
    </source>
</reference>
<gene>
    <name evidence="4 5 6 7 8" type="primary">LOC105229677</name>
</gene>
<feature type="compositionally biased region" description="Acidic residues" evidence="1">
    <location>
        <begin position="80"/>
        <end position="94"/>
    </location>
</feature>
<dbReference type="RefSeq" id="XP_049309673.1">
    <property type="nucleotide sequence ID" value="XM_049453716.1"/>
</dbReference>
<feature type="compositionally biased region" description="Polar residues" evidence="1">
    <location>
        <begin position="148"/>
        <end position="159"/>
    </location>
</feature>
<organism evidence="3 6">
    <name type="scientific">Bactrocera dorsalis</name>
    <name type="common">Oriental fruit fly</name>
    <name type="synonym">Dacus dorsalis</name>
    <dbReference type="NCBI Taxonomy" id="27457"/>
    <lineage>
        <taxon>Eukaryota</taxon>
        <taxon>Metazoa</taxon>
        <taxon>Ecdysozoa</taxon>
        <taxon>Arthropoda</taxon>
        <taxon>Hexapoda</taxon>
        <taxon>Insecta</taxon>
        <taxon>Pterygota</taxon>
        <taxon>Neoptera</taxon>
        <taxon>Endopterygota</taxon>
        <taxon>Diptera</taxon>
        <taxon>Brachycera</taxon>
        <taxon>Muscomorpha</taxon>
        <taxon>Tephritoidea</taxon>
        <taxon>Tephritidae</taxon>
        <taxon>Bactrocera</taxon>
        <taxon>Bactrocera</taxon>
    </lineage>
</organism>
<accession>A0ABM3JKC0</accession>
<sequence>MVPIITKAELAAENEMIRNFTDPRQIRGLINRWMEDYPKLELGKLSAEVQLAIIAKYEIAEKLSAALNKLELLSPGMTFDNDDNDDDDDNDNDDITSTTDSGYAASPSSLAPITPPRVSSSARSSSNPTRPRVLSSAGSISPIRPIASNPTYPTTPTRWSKSKKMVSRRIINDSIATRSSVLTKSHRTPRKSLPKFTYSMQATTSTPRVPALPHDPNNDGYTLIGPNGTILLTKDFNTISFSSPIMATRNLLDLVFSEEVLAKNSINGKVPSVIRKRGRPPKGLLNPDKVADVIHCITSRTNCSEYDVRCAITTKCADSAKKLRRLSKIPEAQN</sequence>
<feature type="domain" description="BEN" evidence="2">
    <location>
        <begin position="225"/>
        <end position="323"/>
    </location>
</feature>
<evidence type="ECO:0000313" key="6">
    <source>
        <dbReference type="RefSeq" id="XP_049309673.1"/>
    </source>
</evidence>
<dbReference type="PROSITE" id="PS51457">
    <property type="entry name" value="BEN"/>
    <property type="match status" value="1"/>
</dbReference>
<dbReference type="Gene3D" id="1.10.10.2590">
    <property type="entry name" value="BEN domain"/>
    <property type="match status" value="1"/>
</dbReference>
<evidence type="ECO:0000313" key="8">
    <source>
        <dbReference type="RefSeq" id="XP_049309675.1"/>
    </source>
</evidence>